<name>A0ABT8T6U2_9BACT</name>
<evidence type="ECO:0000313" key="21">
    <source>
        <dbReference type="Proteomes" id="UP001171111"/>
    </source>
</evidence>
<evidence type="ECO:0000256" key="8">
    <source>
        <dbReference type="ARBA" id="ARBA00022475"/>
    </source>
</evidence>
<proteinExistence type="inferred from homology"/>
<comment type="caution">
    <text evidence="20">The sequence shown here is derived from an EMBL/GenBank/DDBJ whole genome shotgun (WGS) entry which is preliminary data.</text>
</comment>
<evidence type="ECO:0000256" key="10">
    <source>
        <dbReference type="ARBA" id="ARBA00022679"/>
    </source>
</evidence>
<evidence type="ECO:0000256" key="5">
    <source>
        <dbReference type="ARBA" id="ARBA00010185"/>
    </source>
</evidence>
<feature type="transmembrane region" description="Helical" evidence="19">
    <location>
        <begin position="58"/>
        <end position="91"/>
    </location>
</feature>
<feature type="transmembrane region" description="Helical" evidence="19">
    <location>
        <begin position="122"/>
        <end position="145"/>
    </location>
</feature>
<feature type="transmembrane region" description="Helical" evidence="19">
    <location>
        <begin position="98"/>
        <end position="116"/>
    </location>
</feature>
<dbReference type="EMBL" id="JAULJQ010000002">
    <property type="protein sequence ID" value="MDO2408955.1"/>
    <property type="molecule type" value="Genomic_DNA"/>
</dbReference>
<dbReference type="Pfam" id="PF01148">
    <property type="entry name" value="CTP_transf_1"/>
    <property type="match status" value="1"/>
</dbReference>
<keyword evidence="16" id="KW-0594">Phospholipid biosynthesis</keyword>
<comment type="pathway">
    <text evidence="4">Lipid metabolism.</text>
</comment>
<dbReference type="EC" id="2.7.7.41" evidence="6 18"/>
<evidence type="ECO:0000256" key="12">
    <source>
        <dbReference type="ARBA" id="ARBA00022695"/>
    </source>
</evidence>
<accession>A0ABT8T6U2</accession>
<gene>
    <name evidence="20" type="ORF">Q2362_02425</name>
</gene>
<evidence type="ECO:0000256" key="2">
    <source>
        <dbReference type="ARBA" id="ARBA00004651"/>
    </source>
</evidence>
<feature type="transmembrane region" description="Helical" evidence="19">
    <location>
        <begin position="6"/>
        <end position="25"/>
    </location>
</feature>
<evidence type="ECO:0000256" key="7">
    <source>
        <dbReference type="ARBA" id="ARBA00019373"/>
    </source>
</evidence>
<dbReference type="RefSeq" id="WP_302243726.1">
    <property type="nucleotide sequence ID" value="NZ_JAULJQ010000002.1"/>
</dbReference>
<keyword evidence="10 18" id="KW-0808">Transferase</keyword>
<evidence type="ECO:0000256" key="13">
    <source>
        <dbReference type="ARBA" id="ARBA00022989"/>
    </source>
</evidence>
<keyword evidence="13 19" id="KW-1133">Transmembrane helix</keyword>
<feature type="transmembrane region" description="Helical" evidence="19">
    <location>
        <begin position="232"/>
        <end position="252"/>
    </location>
</feature>
<evidence type="ECO:0000256" key="17">
    <source>
        <dbReference type="ARBA" id="ARBA00023264"/>
    </source>
</evidence>
<evidence type="ECO:0000256" key="6">
    <source>
        <dbReference type="ARBA" id="ARBA00012487"/>
    </source>
</evidence>
<dbReference type="PANTHER" id="PTHR46382">
    <property type="entry name" value="PHOSPHATIDATE CYTIDYLYLTRANSFERASE"/>
    <property type="match status" value="1"/>
</dbReference>
<feature type="transmembrane region" description="Helical" evidence="19">
    <location>
        <begin position="165"/>
        <end position="185"/>
    </location>
</feature>
<keyword evidence="14" id="KW-0443">Lipid metabolism</keyword>
<dbReference type="GO" id="GO:0004605">
    <property type="term" value="F:phosphatidate cytidylyltransferase activity"/>
    <property type="evidence" value="ECO:0007669"/>
    <property type="project" value="UniProtKB-EC"/>
</dbReference>
<sequence>MFTSLLNRIIVAALLIIAFSVLVVLDSFWLNFAVFALLLCVAMYESLPLYGLNQKFLIIIALVFFSFSIFLNPLFAMLTMLCLVAGGVAFVKSPEPKLILPFLYPAAPVFALFALLNECGMLCLVWLVITVATSDTAAFACGKILRLKKPDILRSLSPASPNKSIQGALAGVILGSFAGALYASIFVDVSFFVALGASVLACVFGVFGDLFESYLKRLSDVKDSGKILGEHGGVLDRFDAIFFGAIAMLVVLA</sequence>
<comment type="similarity">
    <text evidence="5 18">Belongs to the CDS family.</text>
</comment>
<evidence type="ECO:0000256" key="14">
    <source>
        <dbReference type="ARBA" id="ARBA00023098"/>
    </source>
</evidence>
<keyword evidence="21" id="KW-1185">Reference proteome</keyword>
<keyword evidence="15 19" id="KW-0472">Membrane</keyword>
<keyword evidence="12 18" id="KW-0548">Nucleotidyltransferase</keyword>
<dbReference type="PANTHER" id="PTHR46382:SF1">
    <property type="entry name" value="PHOSPHATIDATE CYTIDYLYLTRANSFERASE"/>
    <property type="match status" value="1"/>
</dbReference>
<evidence type="ECO:0000256" key="1">
    <source>
        <dbReference type="ARBA" id="ARBA00001698"/>
    </source>
</evidence>
<evidence type="ECO:0000313" key="20">
    <source>
        <dbReference type="EMBL" id="MDO2408955.1"/>
    </source>
</evidence>
<evidence type="ECO:0000256" key="9">
    <source>
        <dbReference type="ARBA" id="ARBA00022516"/>
    </source>
</evidence>
<protein>
    <recommendedName>
        <fullName evidence="7 18">Phosphatidate cytidylyltransferase</fullName>
        <ecNumber evidence="6 18">2.7.7.41</ecNumber>
    </recommendedName>
</protein>
<evidence type="ECO:0000256" key="19">
    <source>
        <dbReference type="SAM" id="Phobius"/>
    </source>
</evidence>
<keyword evidence="17" id="KW-1208">Phospholipid metabolism</keyword>
<evidence type="ECO:0000256" key="18">
    <source>
        <dbReference type="RuleBase" id="RU003938"/>
    </source>
</evidence>
<feature type="transmembrane region" description="Helical" evidence="19">
    <location>
        <begin position="32"/>
        <end position="52"/>
    </location>
</feature>
<evidence type="ECO:0000256" key="15">
    <source>
        <dbReference type="ARBA" id="ARBA00023136"/>
    </source>
</evidence>
<keyword evidence="11 18" id="KW-0812">Transmembrane</keyword>
<evidence type="ECO:0000256" key="4">
    <source>
        <dbReference type="ARBA" id="ARBA00005189"/>
    </source>
</evidence>
<keyword evidence="9" id="KW-0444">Lipid biosynthesis</keyword>
<comment type="pathway">
    <text evidence="3 18">Phospholipid metabolism; CDP-diacylglycerol biosynthesis; CDP-diacylglycerol from sn-glycerol 3-phosphate: step 3/3.</text>
</comment>
<reference evidence="20 21" key="1">
    <citation type="submission" date="2023-06" db="EMBL/GenBank/DDBJ databases">
        <title>Campylobacter magnum sp. nov., isolated from cecal contents of domestic pigs (Sus scrofa domesticus).</title>
        <authorList>
            <person name="Papic B."/>
            <person name="Gruntar I."/>
        </authorList>
    </citation>
    <scope>NUCLEOTIDE SEQUENCE [LARGE SCALE GENOMIC DNA]</scope>
    <source>
        <strain evidence="21">34484-21</strain>
    </source>
</reference>
<evidence type="ECO:0000256" key="11">
    <source>
        <dbReference type="ARBA" id="ARBA00022692"/>
    </source>
</evidence>
<comment type="subcellular location">
    <subcellularLocation>
        <location evidence="2">Cell membrane</location>
        <topology evidence="2">Multi-pass membrane protein</topology>
    </subcellularLocation>
</comment>
<dbReference type="InterPro" id="IPR000374">
    <property type="entry name" value="PC_trans"/>
</dbReference>
<dbReference type="PROSITE" id="PS01315">
    <property type="entry name" value="CDS"/>
    <property type="match status" value="1"/>
</dbReference>
<evidence type="ECO:0000256" key="16">
    <source>
        <dbReference type="ARBA" id="ARBA00023209"/>
    </source>
</evidence>
<organism evidence="20 21">
    <name type="scientific">Campylobacter magnus</name>
    <dbReference type="NCBI Taxonomy" id="3026462"/>
    <lineage>
        <taxon>Bacteria</taxon>
        <taxon>Pseudomonadati</taxon>
        <taxon>Campylobacterota</taxon>
        <taxon>Epsilonproteobacteria</taxon>
        <taxon>Campylobacterales</taxon>
        <taxon>Campylobacteraceae</taxon>
        <taxon>Campylobacter</taxon>
    </lineage>
</organism>
<feature type="transmembrane region" description="Helical" evidence="19">
    <location>
        <begin position="191"/>
        <end position="211"/>
    </location>
</feature>
<comment type="catalytic activity">
    <reaction evidence="1 18">
        <text>a 1,2-diacyl-sn-glycero-3-phosphate + CTP + H(+) = a CDP-1,2-diacyl-sn-glycerol + diphosphate</text>
        <dbReference type="Rhea" id="RHEA:16229"/>
        <dbReference type="ChEBI" id="CHEBI:15378"/>
        <dbReference type="ChEBI" id="CHEBI:33019"/>
        <dbReference type="ChEBI" id="CHEBI:37563"/>
        <dbReference type="ChEBI" id="CHEBI:58332"/>
        <dbReference type="ChEBI" id="CHEBI:58608"/>
        <dbReference type="EC" id="2.7.7.41"/>
    </reaction>
</comment>
<dbReference type="Proteomes" id="UP001171111">
    <property type="component" value="Unassembled WGS sequence"/>
</dbReference>
<keyword evidence="8" id="KW-1003">Cell membrane</keyword>
<evidence type="ECO:0000256" key="3">
    <source>
        <dbReference type="ARBA" id="ARBA00005119"/>
    </source>
</evidence>